<feature type="domain" description="SD-repeat containing protein B" evidence="4">
    <location>
        <begin position="533"/>
        <end position="569"/>
    </location>
</feature>
<feature type="domain" description="SD-repeat containing protein B" evidence="4">
    <location>
        <begin position="415"/>
        <end position="528"/>
    </location>
</feature>
<keyword evidence="6" id="KW-1185">Reference proteome</keyword>
<dbReference type="RefSeq" id="WP_146619269.1">
    <property type="nucleotide sequence ID" value="NZ_QLII01000001.1"/>
</dbReference>
<name>A0A327NNR7_9BACT</name>
<dbReference type="Proteomes" id="UP000249016">
    <property type="component" value="Unassembled WGS sequence"/>
</dbReference>
<dbReference type="EMBL" id="QLII01000001">
    <property type="protein sequence ID" value="RAI76877.1"/>
    <property type="molecule type" value="Genomic_DNA"/>
</dbReference>
<evidence type="ECO:0000256" key="1">
    <source>
        <dbReference type="ARBA" id="ARBA00004613"/>
    </source>
</evidence>
<dbReference type="InterPro" id="IPR025667">
    <property type="entry name" value="SprB_repeat"/>
</dbReference>
<protein>
    <recommendedName>
        <fullName evidence="4">SD-repeat containing protein B domain-containing protein</fullName>
    </recommendedName>
</protein>
<organism evidence="5 6">
    <name type="scientific">Spirosoma telluris</name>
    <dbReference type="NCBI Taxonomy" id="2183553"/>
    <lineage>
        <taxon>Bacteria</taxon>
        <taxon>Pseudomonadati</taxon>
        <taxon>Bacteroidota</taxon>
        <taxon>Cytophagia</taxon>
        <taxon>Cytophagales</taxon>
        <taxon>Cytophagaceae</taxon>
        <taxon>Spirosoma</taxon>
    </lineage>
</organism>
<dbReference type="Gene3D" id="2.60.40.10">
    <property type="entry name" value="Immunoglobulins"/>
    <property type="match status" value="4"/>
</dbReference>
<dbReference type="InterPro" id="IPR033764">
    <property type="entry name" value="Sdr_B"/>
</dbReference>
<proteinExistence type="predicted"/>
<dbReference type="SUPFAM" id="SSF117074">
    <property type="entry name" value="Hypothetical protein PA1324"/>
    <property type="match status" value="4"/>
</dbReference>
<evidence type="ECO:0000256" key="2">
    <source>
        <dbReference type="ARBA" id="ARBA00022525"/>
    </source>
</evidence>
<dbReference type="Gene3D" id="2.60.40.740">
    <property type="match status" value="2"/>
</dbReference>
<dbReference type="Pfam" id="PF13573">
    <property type="entry name" value="SprB"/>
    <property type="match status" value="1"/>
</dbReference>
<sequence>MKVTDTNGCMAVATAVVPNTGAPTVTGTPTNAVCFGTSTGSISLTASGGTGSYRYQWDNGATTQNLTGLQAGIYTVVVTDGGGCRSGASFTLSQPSRIIGDILSLSATCVNGVVVGGSVQVVSVVGGTPGYSYLWSPGNSTATSLTGLAAGTYSLTITDSKGCIGVGQAVVLPAPVCALASLGDYVWYDTNKNGQQDATEVGVAGVTAVLHDAVSGTVVSTTVTDGTGHYLFTNLAPGSYYVVFTAPTGQTFTTANSGPDGTDSDAGVGGQTGVYSLTAGQQDLTVDAGLIPLPASLGDYVWYDTNQNGQQDATEVGVAGVTAVLHDAVSGTVVSTTVTDGTGHYLFTNLNPGSYYVVFTAPAGTTYTTANTGNDATDSDVASLTGLSGSTGVYSLTAGEQNLTVDAGLIPLKACLGDYVWLDTNQNGQQDAGETGVASVTVVLYDATTNAVVSTTLTDGTGDYQFCNLNPGSYYVKFTAPAGTTFTTPNSGNDATDSDVASTTGTMGTTPVVSLTAGENNPTIDAGLVPLKASLGDYVWYDNNKNGQQDANEPPAVGVTVTLYDATTNQPSARW</sequence>
<dbReference type="InterPro" id="IPR013783">
    <property type="entry name" value="Ig-like_fold"/>
</dbReference>
<feature type="domain" description="SD-repeat containing protein B" evidence="4">
    <location>
        <begin position="295"/>
        <end position="409"/>
    </location>
</feature>
<dbReference type="GO" id="GO:0005576">
    <property type="term" value="C:extracellular region"/>
    <property type="evidence" value="ECO:0007669"/>
    <property type="project" value="UniProtKB-SubCell"/>
</dbReference>
<comment type="subcellular location">
    <subcellularLocation>
        <location evidence="1">Secreted</location>
    </subcellularLocation>
</comment>
<keyword evidence="2" id="KW-0964">Secreted</keyword>
<dbReference type="InterPro" id="IPR051417">
    <property type="entry name" value="SDr/BOS_complex"/>
</dbReference>
<feature type="domain" description="SD-repeat containing protein B" evidence="4">
    <location>
        <begin position="180"/>
        <end position="290"/>
    </location>
</feature>
<evidence type="ECO:0000256" key="3">
    <source>
        <dbReference type="ARBA" id="ARBA00022729"/>
    </source>
</evidence>
<comment type="caution">
    <text evidence="5">The sequence shown here is derived from an EMBL/GenBank/DDBJ whole genome shotgun (WGS) entry which is preliminary data.</text>
</comment>
<dbReference type="PANTHER" id="PTHR23303">
    <property type="entry name" value="CARBOXYPEPTIDASE REGULATORY REGION-CONTAINING"/>
    <property type="match status" value="1"/>
</dbReference>
<accession>A0A327NNR7</accession>
<dbReference type="OrthoDB" id="9773411at2"/>
<evidence type="ECO:0000259" key="4">
    <source>
        <dbReference type="Pfam" id="PF17210"/>
    </source>
</evidence>
<dbReference type="Pfam" id="PF17210">
    <property type="entry name" value="SdrD_B"/>
    <property type="match status" value="4"/>
</dbReference>
<evidence type="ECO:0000313" key="5">
    <source>
        <dbReference type="EMBL" id="RAI76877.1"/>
    </source>
</evidence>
<dbReference type="PANTHER" id="PTHR23303:SF15">
    <property type="entry name" value="COLOSSIN-A"/>
    <property type="match status" value="1"/>
</dbReference>
<evidence type="ECO:0000313" key="6">
    <source>
        <dbReference type="Proteomes" id="UP000249016"/>
    </source>
</evidence>
<gene>
    <name evidence="5" type="ORF">HMF3257_26760</name>
</gene>
<reference evidence="5 6" key="1">
    <citation type="submission" date="2018-06" db="EMBL/GenBank/DDBJ databases">
        <title>Spirosoma sp. HMF3257 Genome sequencing and assembly.</title>
        <authorList>
            <person name="Kang H."/>
            <person name="Cha I."/>
            <person name="Kim H."/>
            <person name="Kang J."/>
            <person name="Joh K."/>
        </authorList>
    </citation>
    <scope>NUCLEOTIDE SEQUENCE [LARGE SCALE GENOMIC DNA]</scope>
    <source>
        <strain evidence="5 6">HMF3257</strain>
    </source>
</reference>
<keyword evidence="3" id="KW-0732">Signal</keyword>
<dbReference type="AlphaFoldDB" id="A0A327NNR7"/>